<name>A0A1I0R0E0_9FIRM</name>
<evidence type="ECO:0000313" key="1">
    <source>
        <dbReference type="EMBL" id="SEW33451.1"/>
    </source>
</evidence>
<dbReference type="STRING" id="99656.SAMN05421659_110114"/>
<protein>
    <recommendedName>
        <fullName evidence="3">DUF4209 domain-containing protein</fullName>
    </recommendedName>
</protein>
<reference evidence="1 2" key="1">
    <citation type="submission" date="2016-10" db="EMBL/GenBank/DDBJ databases">
        <authorList>
            <person name="de Groot N.N."/>
        </authorList>
    </citation>
    <scope>NUCLEOTIDE SEQUENCE [LARGE SCALE GENOMIC DNA]</scope>
    <source>
        <strain evidence="1 2">DSM 9179</strain>
    </source>
</reference>
<accession>A0A1I0R0E0</accession>
<evidence type="ECO:0008006" key="3">
    <source>
        <dbReference type="Google" id="ProtNLM"/>
    </source>
</evidence>
<dbReference type="Proteomes" id="UP000199701">
    <property type="component" value="Unassembled WGS sequence"/>
</dbReference>
<dbReference type="OrthoDB" id="2045664at2"/>
<evidence type="ECO:0000313" key="2">
    <source>
        <dbReference type="Proteomes" id="UP000199701"/>
    </source>
</evidence>
<proteinExistence type="predicted"/>
<dbReference type="EMBL" id="FOJI01000010">
    <property type="protein sequence ID" value="SEW33451.1"/>
    <property type="molecule type" value="Genomic_DNA"/>
</dbReference>
<dbReference type="RefSeq" id="WP_092454863.1">
    <property type="nucleotide sequence ID" value="NZ_FOJI01000010.1"/>
</dbReference>
<organism evidence="1 2">
    <name type="scientific">[Clostridium] fimetarium</name>
    <dbReference type="NCBI Taxonomy" id="99656"/>
    <lineage>
        <taxon>Bacteria</taxon>
        <taxon>Bacillati</taxon>
        <taxon>Bacillota</taxon>
        <taxon>Clostridia</taxon>
        <taxon>Lachnospirales</taxon>
        <taxon>Lachnospiraceae</taxon>
    </lineage>
</organism>
<dbReference type="AlphaFoldDB" id="A0A1I0R0E0"/>
<sequence length="560" mass="64319">MNVLELLDENNITFSLEYYGLNDLATGWEVKSIIEQYGLFEGIFVNHSTPVQMDYNEFPFYLFSKKICAMKELLPALVDETAKEKIQNLISISEGYFKAISVGDIIKYINADFQTIFGEESDIDAKHITLEFVAKYSGGISDEVFDFLAENYGYLLIDKYSDFEKVFEAKTWLFEKTIPSGSYSEVMSYRFDEVLNVYAHINSKKGSSLGEIVKNRINVLYGEMITLSEKLDDESIMQEEHKIRLFNDFLERIKHRRAPEFAIINKNTSGKLDDYLQRKGQVFSYEIPVEEILNKWNDQNQWEVKLLSLTHDSIVLGEDYTVRSRLDTHKEAKVSLMDLCSSNIVSDSYFTHSHQQNLNIIASVGTGTMMGILARDEMLQDYFDMMGSAIHFIEEKMELATNSLVYDYELMLNMISTIKANSSAGKEVQAPLCYSASMFMCGFMEKIMRDTYEYEARGKQYFSTDRATLGQLLSESNCYMIKIFGVDHIRNIMFFMGTVGEKQIGQNIRNSLAHLTGNIEKHFSIGFVAQIMWIFTDILNTVFGYYLLEHLKGGTASDQL</sequence>
<keyword evidence="2" id="KW-1185">Reference proteome</keyword>
<gene>
    <name evidence="1" type="ORF">SAMN05421659_110114</name>
</gene>